<evidence type="ECO:0000256" key="1">
    <source>
        <dbReference type="SAM" id="Coils"/>
    </source>
</evidence>
<feature type="chain" id="PRO_5010260046" description="Lipoprotein" evidence="2">
    <location>
        <begin position="25"/>
        <end position="369"/>
    </location>
</feature>
<dbReference type="Pfam" id="PF21785">
    <property type="entry name" value="Bflower_2"/>
    <property type="match status" value="1"/>
</dbReference>
<evidence type="ECO:0000313" key="4">
    <source>
        <dbReference type="Proteomes" id="UP000182257"/>
    </source>
</evidence>
<protein>
    <recommendedName>
        <fullName evidence="5">Lipoprotein</fullName>
    </recommendedName>
</protein>
<proteinExistence type="predicted"/>
<organism evidence="3 4">
    <name type="scientific">Xylanibacter ruminicola</name>
    <name type="common">Prevotella ruminicola</name>
    <dbReference type="NCBI Taxonomy" id="839"/>
    <lineage>
        <taxon>Bacteria</taxon>
        <taxon>Pseudomonadati</taxon>
        <taxon>Bacteroidota</taxon>
        <taxon>Bacteroidia</taxon>
        <taxon>Bacteroidales</taxon>
        <taxon>Prevotellaceae</taxon>
        <taxon>Xylanibacter</taxon>
    </lineage>
</organism>
<dbReference type="Proteomes" id="UP000182257">
    <property type="component" value="Unassembled WGS sequence"/>
</dbReference>
<feature type="signal peptide" evidence="2">
    <location>
        <begin position="1"/>
        <end position="24"/>
    </location>
</feature>
<gene>
    <name evidence="3" type="ORF">SAMN05216462_1614</name>
</gene>
<sequence>MNRKTSFIALALVAMFACSTPAQAQWGGLLNKARKAAGIKTKQEKAVEAEQQRKDSVAKAAAAITTTIPQAAESGQPITIKWGNTPIGTWDPVKLEITFNQTYDEGEFAGQKVKYILDPATGKFTSLNGTPKGSISNDGTIESPNLGTIKLDAKTNEVSMDGEVIGSVTKLRASCYGTDFGQLEGHVSPLLVAYIFHGALISKNQVQGWKEAEVKRAEEAKARAAKEKEERAARLEAAKKEWAELNVTIEDGSFRTIGRIKSNGTIEDGSFRTIGRVRQDGTVEDGSYRTIGHIRSNGTIEDGSFRTIGRFDGRLFEDGSFRTVGRMSGSTVEDDSFRTIGRIKGTSNKTLLAACFYFFYFKAQAESKK</sequence>
<dbReference type="RefSeq" id="WP_081352922.1">
    <property type="nucleotide sequence ID" value="NZ_FNRF01000003.1"/>
</dbReference>
<dbReference type="PROSITE" id="PS51257">
    <property type="entry name" value="PROKAR_LIPOPROTEIN"/>
    <property type="match status" value="1"/>
</dbReference>
<dbReference type="OrthoDB" id="1070234at2"/>
<keyword evidence="1" id="KW-0175">Coiled coil</keyword>
<dbReference type="EMBL" id="FNRF01000003">
    <property type="protein sequence ID" value="SEA51655.1"/>
    <property type="molecule type" value="Genomic_DNA"/>
</dbReference>
<evidence type="ECO:0000256" key="2">
    <source>
        <dbReference type="SAM" id="SignalP"/>
    </source>
</evidence>
<reference evidence="3 4" key="1">
    <citation type="submission" date="2016-10" db="EMBL/GenBank/DDBJ databases">
        <authorList>
            <person name="de Groot N.N."/>
        </authorList>
    </citation>
    <scope>NUCLEOTIDE SEQUENCE [LARGE SCALE GENOMIC DNA]</scope>
    <source>
        <strain evidence="3 4">D31d</strain>
    </source>
</reference>
<name>A0A1H4BTZ6_XYLRU</name>
<keyword evidence="2" id="KW-0732">Signal</keyword>
<feature type="coiled-coil region" evidence="1">
    <location>
        <begin position="210"/>
        <end position="245"/>
    </location>
</feature>
<evidence type="ECO:0000313" key="3">
    <source>
        <dbReference type="EMBL" id="SEA51655.1"/>
    </source>
</evidence>
<accession>A0A1H4BTZ6</accession>
<dbReference type="InterPro" id="IPR048910">
    <property type="entry name" value="Bflower_2"/>
</dbReference>
<dbReference type="AlphaFoldDB" id="A0A1H4BTZ6"/>
<evidence type="ECO:0008006" key="5">
    <source>
        <dbReference type="Google" id="ProtNLM"/>
    </source>
</evidence>